<evidence type="ECO:0000256" key="3">
    <source>
        <dbReference type="ARBA" id="ARBA00022676"/>
    </source>
</evidence>
<reference evidence="10" key="1">
    <citation type="submission" date="2011-02" db="EMBL/GenBank/DDBJ databases">
        <title>The Genome Sequence of Capsaspora owczarzaki ATCC 30864.</title>
        <authorList>
            <person name="Russ C."/>
            <person name="Cuomo C."/>
            <person name="Burger G."/>
            <person name="Gray M.W."/>
            <person name="Holland P.W.H."/>
            <person name="King N."/>
            <person name="Lang F.B.F."/>
            <person name="Roger A.J."/>
            <person name="Ruiz-Trillo I."/>
            <person name="Young S.K."/>
            <person name="Zeng Q."/>
            <person name="Gargeya S."/>
            <person name="Alvarado L."/>
            <person name="Berlin A."/>
            <person name="Chapman S.B."/>
            <person name="Chen Z."/>
            <person name="Freedman E."/>
            <person name="Gellesch M."/>
            <person name="Goldberg J."/>
            <person name="Griggs A."/>
            <person name="Gujja S."/>
            <person name="Heilman E."/>
            <person name="Heiman D."/>
            <person name="Howarth C."/>
            <person name="Mehta T."/>
            <person name="Neiman D."/>
            <person name="Pearson M."/>
            <person name="Roberts A."/>
            <person name="Saif S."/>
            <person name="Shea T."/>
            <person name="Shenoy N."/>
            <person name="Sisk P."/>
            <person name="Stolte C."/>
            <person name="Sykes S."/>
            <person name="White J."/>
            <person name="Yandava C."/>
            <person name="Haas B."/>
            <person name="Nusbaum C."/>
            <person name="Birren B."/>
        </authorList>
    </citation>
    <scope>NUCLEOTIDE SEQUENCE</scope>
    <source>
        <strain evidence="10">ATCC 30864</strain>
    </source>
</reference>
<dbReference type="RefSeq" id="XP_004344246.1">
    <property type="nucleotide sequence ID" value="XM_004344196.2"/>
</dbReference>
<feature type="compositionally biased region" description="Basic and acidic residues" evidence="8">
    <location>
        <begin position="71"/>
        <end position="80"/>
    </location>
</feature>
<feature type="compositionally biased region" description="Low complexity" evidence="8">
    <location>
        <begin position="126"/>
        <end position="135"/>
    </location>
</feature>
<keyword evidence="6" id="KW-1133">Transmembrane helix</keyword>
<dbReference type="GO" id="GO:0016020">
    <property type="term" value="C:membrane"/>
    <property type="evidence" value="ECO:0007669"/>
    <property type="project" value="UniProtKB-SubCell"/>
</dbReference>
<evidence type="ECO:0000256" key="1">
    <source>
        <dbReference type="ARBA" id="ARBA00004167"/>
    </source>
</evidence>
<dbReference type="AlphaFoldDB" id="A0A0D2VXB8"/>
<dbReference type="eggNOG" id="ENOG502SFFS">
    <property type="taxonomic scope" value="Eukaryota"/>
</dbReference>
<feature type="compositionally biased region" description="Acidic residues" evidence="8">
    <location>
        <begin position="81"/>
        <end position="97"/>
    </location>
</feature>
<keyword evidence="3" id="KW-0328">Glycosyltransferase</keyword>
<evidence type="ECO:0000256" key="5">
    <source>
        <dbReference type="ARBA" id="ARBA00022692"/>
    </source>
</evidence>
<keyword evidence="5" id="KW-0812">Transmembrane</keyword>
<dbReference type="Proteomes" id="UP000008743">
    <property type="component" value="Unassembled WGS sequence"/>
</dbReference>
<dbReference type="Pfam" id="PF01697">
    <property type="entry name" value="Glyco_transf_92"/>
    <property type="match status" value="1"/>
</dbReference>
<dbReference type="GO" id="GO:0005737">
    <property type="term" value="C:cytoplasm"/>
    <property type="evidence" value="ECO:0007669"/>
    <property type="project" value="TreeGrafter"/>
</dbReference>
<evidence type="ECO:0008006" key="11">
    <source>
        <dbReference type="Google" id="ProtNLM"/>
    </source>
</evidence>
<sequence>MLGFGLLRRRRRVLSLLLAACVLIGIVVSMNYSFDSLDARRLRNAVTERNPMHAQQAALQPNRHGHAGGRHPADEPRDDAGNDSDIDNETERDDERDDGLVAQPPLFEPRLSHNERRRLAKLDLINKNNNNNNNNGEQVPPQLRKANHGGPARPQQQQQVEKVKANALADLNARLANAAAAKNNENQNNEAQDKAEGVGRDPVQGGPPNRFSDVCDPWCSMERRAYPPPAAQPYFLTGVLLMRIYDEDKADLTFKEMLQWIAYMQYAGVEHIYVYDAYFQSMPHEKQEARLKPYIDGGYITYYDWSRYNPYSIDGTQVRAYQDCLTRHGRESTWTVAMDIDEYPFVLQDFEPGFFARYIREYSKKNPHVSEITAQNFLFLEGPIPKAQNDLLMERIRRRTPHAHNALVKPTYRNADLGGCQVHHNYVRTGSSQDAPPSEYRMNHMWGARLQNWNPITPKSILDMTVADDSMLALSARVSPCICYPRTGVRDDV</sequence>
<organism evidence="9 10">
    <name type="scientific">Capsaspora owczarzaki (strain ATCC 30864)</name>
    <dbReference type="NCBI Taxonomy" id="595528"/>
    <lineage>
        <taxon>Eukaryota</taxon>
        <taxon>Filasterea</taxon>
        <taxon>Capsaspora</taxon>
    </lineage>
</organism>
<accession>A0A0D2VXB8</accession>
<keyword evidence="4" id="KW-0808">Transferase</keyword>
<evidence type="ECO:0000256" key="7">
    <source>
        <dbReference type="ARBA" id="ARBA00023136"/>
    </source>
</evidence>
<comment type="similarity">
    <text evidence="2">Belongs to the glycosyltransferase 92 family.</text>
</comment>
<evidence type="ECO:0000256" key="6">
    <source>
        <dbReference type="ARBA" id="ARBA00022989"/>
    </source>
</evidence>
<comment type="subcellular location">
    <subcellularLocation>
        <location evidence="1">Membrane</location>
        <topology evidence="1">Single-pass membrane protein</topology>
    </subcellularLocation>
</comment>
<protein>
    <recommendedName>
        <fullName evidence="11">Glycosyltransferase family 92 protein</fullName>
    </recommendedName>
</protein>
<dbReference type="PANTHER" id="PTHR21461">
    <property type="entry name" value="GLYCOSYLTRANSFERASE FAMILY 92 PROTEIN"/>
    <property type="match status" value="1"/>
</dbReference>
<feature type="region of interest" description="Disordered" evidence="8">
    <location>
        <begin position="180"/>
        <end position="209"/>
    </location>
</feature>
<proteinExistence type="inferred from homology"/>
<evidence type="ECO:0000256" key="4">
    <source>
        <dbReference type="ARBA" id="ARBA00022679"/>
    </source>
</evidence>
<dbReference type="EMBL" id="KE346371">
    <property type="protein sequence ID" value="KJE96282.1"/>
    <property type="molecule type" value="Genomic_DNA"/>
</dbReference>
<name>A0A0D2VXB8_CAPO3</name>
<evidence type="ECO:0000256" key="2">
    <source>
        <dbReference type="ARBA" id="ARBA00007647"/>
    </source>
</evidence>
<gene>
    <name evidence="9" type="ORF">CAOG_006625</name>
</gene>
<dbReference type="GO" id="GO:0016757">
    <property type="term" value="F:glycosyltransferase activity"/>
    <property type="evidence" value="ECO:0007669"/>
    <property type="project" value="UniProtKB-KW"/>
</dbReference>
<dbReference type="PANTHER" id="PTHR21461:SF86">
    <property type="entry name" value="GLYCOSYLTRANSFERASE FAMILY 92 PROTEIN"/>
    <property type="match status" value="1"/>
</dbReference>
<evidence type="ECO:0000313" key="9">
    <source>
        <dbReference type="EMBL" id="KJE96282.1"/>
    </source>
</evidence>
<feature type="region of interest" description="Disordered" evidence="8">
    <location>
        <begin position="50"/>
        <end position="161"/>
    </location>
</feature>
<keyword evidence="7" id="KW-0472">Membrane</keyword>
<dbReference type="InParanoid" id="A0A0D2VXB8"/>
<evidence type="ECO:0000256" key="8">
    <source>
        <dbReference type="SAM" id="MobiDB-lite"/>
    </source>
</evidence>
<dbReference type="InterPro" id="IPR008166">
    <property type="entry name" value="Glyco_transf_92"/>
</dbReference>
<dbReference type="OrthoDB" id="2019083at2759"/>
<evidence type="ECO:0000313" key="10">
    <source>
        <dbReference type="Proteomes" id="UP000008743"/>
    </source>
</evidence>
<feature type="compositionally biased region" description="Low complexity" evidence="8">
    <location>
        <begin position="180"/>
        <end position="190"/>
    </location>
</feature>
<keyword evidence="10" id="KW-1185">Reference proteome</keyword>